<keyword evidence="4 9" id="KW-0028">Amino-acid biosynthesis</keyword>
<accession>A0A8J3F0J9</accession>
<protein>
    <recommendedName>
        <fullName evidence="9">Tryptophan synthase alpha chain</fullName>
        <ecNumber evidence="9">4.2.1.20</ecNumber>
    </recommendedName>
</protein>
<comment type="catalytic activity">
    <reaction evidence="8 9">
        <text>(1S,2R)-1-C-(indol-3-yl)glycerol 3-phosphate + L-serine = D-glyceraldehyde 3-phosphate + L-tryptophan + H2O</text>
        <dbReference type="Rhea" id="RHEA:10532"/>
        <dbReference type="ChEBI" id="CHEBI:15377"/>
        <dbReference type="ChEBI" id="CHEBI:33384"/>
        <dbReference type="ChEBI" id="CHEBI:57912"/>
        <dbReference type="ChEBI" id="CHEBI:58866"/>
        <dbReference type="ChEBI" id="CHEBI:59776"/>
        <dbReference type="EC" id="4.2.1.20"/>
    </reaction>
</comment>
<dbReference type="Gene3D" id="3.20.20.70">
    <property type="entry name" value="Aldolase class I"/>
    <property type="match status" value="1"/>
</dbReference>
<dbReference type="NCBIfam" id="TIGR00262">
    <property type="entry name" value="trpA"/>
    <property type="match status" value="1"/>
</dbReference>
<comment type="pathway">
    <text evidence="2 9">Amino-acid biosynthesis; L-tryptophan biosynthesis; L-tryptophan from chorismate: step 5/5.</text>
</comment>
<evidence type="ECO:0000256" key="2">
    <source>
        <dbReference type="ARBA" id="ARBA00004733"/>
    </source>
</evidence>
<dbReference type="PANTHER" id="PTHR43406:SF1">
    <property type="entry name" value="TRYPTOPHAN SYNTHASE ALPHA CHAIN, CHLOROPLASTIC"/>
    <property type="match status" value="1"/>
</dbReference>
<gene>
    <name evidence="9 11" type="primary">trpA</name>
    <name evidence="11" type="ORF">GCM10007380_32710</name>
</gene>
<reference evidence="12" key="1">
    <citation type="journal article" date="2019" name="Int. J. Syst. Evol. Microbiol.">
        <title>The Global Catalogue of Microorganisms (GCM) 10K type strain sequencing project: providing services to taxonomists for standard genome sequencing and annotation.</title>
        <authorList>
            <consortium name="The Broad Institute Genomics Platform"/>
            <consortium name="The Broad Institute Genome Sequencing Center for Infectious Disease"/>
            <person name="Wu L."/>
            <person name="Ma J."/>
        </authorList>
    </citation>
    <scope>NUCLEOTIDE SEQUENCE [LARGE SCALE GENOMIC DNA]</scope>
    <source>
        <strain evidence="12">CGMCC 1.14993</strain>
    </source>
</reference>
<sequence length="261" mass="28509">MNRIEQQFSKRLSNGEKLFIPYIMAGDGGLDVLGERLALLEEFGASAIEIGIPFSDPVADGPTIQKAGIRALQVGTTLRDVLDELKEVRPMISIPLIMMTYMNPIMAYGIEKFVSKCKLAGIDGCIIPDLPIEEEGMIVDQLEGAGIELIRLVTMTTPKDRIQKIAQKGRGFLYTVTVKGITGVRNEFNGDLSAFLKGVKESSSIPVLAGFGVSTPEQVKKLSRDCDGVVVGSKIVELFKEEKVSEIKHLIHSIKGTEIMK</sequence>
<name>A0A8J3F0J9_9BACI</name>
<keyword evidence="5 9" id="KW-0822">Tryptophan biosynthesis</keyword>
<dbReference type="CDD" id="cd04724">
    <property type="entry name" value="Tryptophan_synthase_alpha"/>
    <property type="match status" value="1"/>
</dbReference>
<dbReference type="InterPro" id="IPR011060">
    <property type="entry name" value="RibuloseP-bd_barrel"/>
</dbReference>
<evidence type="ECO:0000256" key="6">
    <source>
        <dbReference type="ARBA" id="ARBA00023141"/>
    </source>
</evidence>
<dbReference type="InterPro" id="IPR013785">
    <property type="entry name" value="Aldolase_TIM"/>
</dbReference>
<dbReference type="UniPathway" id="UPA00035">
    <property type="reaction ID" value="UER00044"/>
</dbReference>
<dbReference type="SUPFAM" id="SSF51366">
    <property type="entry name" value="Ribulose-phoshate binding barrel"/>
    <property type="match status" value="1"/>
</dbReference>
<evidence type="ECO:0000313" key="11">
    <source>
        <dbReference type="EMBL" id="GGI16387.1"/>
    </source>
</evidence>
<dbReference type="EC" id="4.2.1.20" evidence="9"/>
<evidence type="ECO:0000256" key="9">
    <source>
        <dbReference type="HAMAP-Rule" id="MF_00131"/>
    </source>
</evidence>
<evidence type="ECO:0000256" key="4">
    <source>
        <dbReference type="ARBA" id="ARBA00022605"/>
    </source>
</evidence>
<dbReference type="EMBL" id="BMHB01000002">
    <property type="protein sequence ID" value="GGI16387.1"/>
    <property type="molecule type" value="Genomic_DNA"/>
</dbReference>
<dbReference type="HAMAP" id="MF_00131">
    <property type="entry name" value="Trp_synth_alpha"/>
    <property type="match status" value="1"/>
</dbReference>
<organism evidence="11 12">
    <name type="scientific">Gottfriedia solisilvae</name>
    <dbReference type="NCBI Taxonomy" id="1516104"/>
    <lineage>
        <taxon>Bacteria</taxon>
        <taxon>Bacillati</taxon>
        <taxon>Bacillota</taxon>
        <taxon>Bacilli</taxon>
        <taxon>Bacillales</taxon>
        <taxon>Bacillaceae</taxon>
        <taxon>Gottfriedia</taxon>
    </lineage>
</organism>
<dbReference type="Proteomes" id="UP000626244">
    <property type="component" value="Unassembled WGS sequence"/>
</dbReference>
<dbReference type="Pfam" id="PF00290">
    <property type="entry name" value="Trp_syntA"/>
    <property type="match status" value="1"/>
</dbReference>
<dbReference type="InterPro" id="IPR018204">
    <property type="entry name" value="Trp_synthase_alpha_AS"/>
</dbReference>
<keyword evidence="12" id="KW-1185">Reference proteome</keyword>
<evidence type="ECO:0000256" key="5">
    <source>
        <dbReference type="ARBA" id="ARBA00022822"/>
    </source>
</evidence>
<dbReference type="FunFam" id="3.20.20.70:FF:000037">
    <property type="entry name" value="Tryptophan synthase alpha chain"/>
    <property type="match status" value="1"/>
</dbReference>
<comment type="function">
    <text evidence="1 9">The alpha subunit is responsible for the aldol cleavage of indoleglycerol phosphate to indole and glyceraldehyde 3-phosphate.</text>
</comment>
<dbReference type="PROSITE" id="PS00167">
    <property type="entry name" value="TRP_SYNTHASE_ALPHA"/>
    <property type="match status" value="1"/>
</dbReference>
<evidence type="ECO:0000256" key="10">
    <source>
        <dbReference type="RuleBase" id="RU003662"/>
    </source>
</evidence>
<evidence type="ECO:0000256" key="8">
    <source>
        <dbReference type="ARBA" id="ARBA00049047"/>
    </source>
</evidence>
<comment type="similarity">
    <text evidence="9 10">Belongs to the TrpA family.</text>
</comment>
<dbReference type="GO" id="GO:0004834">
    <property type="term" value="F:tryptophan synthase activity"/>
    <property type="evidence" value="ECO:0007669"/>
    <property type="project" value="UniProtKB-UniRule"/>
</dbReference>
<dbReference type="InterPro" id="IPR002028">
    <property type="entry name" value="Trp_synthase_suA"/>
</dbReference>
<dbReference type="RefSeq" id="WP_088000985.1">
    <property type="nucleotide sequence ID" value="NZ_BMHB01000002.1"/>
</dbReference>
<dbReference type="PANTHER" id="PTHR43406">
    <property type="entry name" value="TRYPTOPHAN SYNTHASE, ALPHA CHAIN"/>
    <property type="match status" value="1"/>
</dbReference>
<comment type="caution">
    <text evidence="11">The sequence shown here is derived from an EMBL/GenBank/DDBJ whole genome shotgun (WGS) entry which is preliminary data.</text>
</comment>
<feature type="active site" description="Proton acceptor" evidence="9">
    <location>
        <position position="49"/>
    </location>
</feature>
<evidence type="ECO:0000256" key="7">
    <source>
        <dbReference type="ARBA" id="ARBA00023239"/>
    </source>
</evidence>
<dbReference type="OrthoDB" id="9804578at2"/>
<proteinExistence type="inferred from homology"/>
<evidence type="ECO:0000256" key="3">
    <source>
        <dbReference type="ARBA" id="ARBA00011270"/>
    </source>
</evidence>
<keyword evidence="6 9" id="KW-0057">Aromatic amino acid biosynthesis</keyword>
<evidence type="ECO:0000313" key="12">
    <source>
        <dbReference type="Proteomes" id="UP000626244"/>
    </source>
</evidence>
<comment type="subunit">
    <text evidence="3 9">Tetramer of two alpha and two beta chains.</text>
</comment>
<evidence type="ECO:0000256" key="1">
    <source>
        <dbReference type="ARBA" id="ARBA00003365"/>
    </source>
</evidence>
<dbReference type="AlphaFoldDB" id="A0A8J3F0J9"/>
<dbReference type="GO" id="GO:0005829">
    <property type="term" value="C:cytosol"/>
    <property type="evidence" value="ECO:0007669"/>
    <property type="project" value="TreeGrafter"/>
</dbReference>
<feature type="active site" description="Proton acceptor" evidence="9">
    <location>
        <position position="60"/>
    </location>
</feature>
<keyword evidence="7 9" id="KW-0456">Lyase</keyword>